<accession>A0A5B7IK84</accession>
<protein>
    <submittedName>
        <fullName evidence="2">Nucleolar protein 56</fullName>
    </submittedName>
</protein>
<dbReference type="AlphaFoldDB" id="A0A5B7IK84"/>
<organism evidence="2 3">
    <name type="scientific">Portunus trituberculatus</name>
    <name type="common">Swimming crab</name>
    <name type="synonym">Neptunus trituberculatus</name>
    <dbReference type="NCBI Taxonomy" id="210409"/>
    <lineage>
        <taxon>Eukaryota</taxon>
        <taxon>Metazoa</taxon>
        <taxon>Ecdysozoa</taxon>
        <taxon>Arthropoda</taxon>
        <taxon>Crustacea</taxon>
        <taxon>Multicrustacea</taxon>
        <taxon>Malacostraca</taxon>
        <taxon>Eumalacostraca</taxon>
        <taxon>Eucarida</taxon>
        <taxon>Decapoda</taxon>
        <taxon>Pleocyemata</taxon>
        <taxon>Brachyura</taxon>
        <taxon>Eubrachyura</taxon>
        <taxon>Portunoidea</taxon>
        <taxon>Portunidae</taxon>
        <taxon>Portuninae</taxon>
        <taxon>Portunus</taxon>
    </lineage>
</organism>
<gene>
    <name evidence="2" type="primary">NOP56_1</name>
    <name evidence="2" type="ORF">E2C01_075469</name>
</gene>
<feature type="region of interest" description="Disordered" evidence="1">
    <location>
        <begin position="62"/>
        <end position="83"/>
    </location>
</feature>
<dbReference type="EMBL" id="VSRR010055270">
    <property type="protein sequence ID" value="MPC80874.1"/>
    <property type="molecule type" value="Genomic_DNA"/>
</dbReference>
<evidence type="ECO:0000313" key="2">
    <source>
        <dbReference type="EMBL" id="MPC80874.1"/>
    </source>
</evidence>
<proteinExistence type="predicted"/>
<evidence type="ECO:0000313" key="3">
    <source>
        <dbReference type="Proteomes" id="UP000324222"/>
    </source>
</evidence>
<comment type="caution">
    <text evidence="2">The sequence shown here is derived from an EMBL/GenBank/DDBJ whole genome shotgun (WGS) entry which is preliminary data.</text>
</comment>
<dbReference type="Proteomes" id="UP000324222">
    <property type="component" value="Unassembled WGS sequence"/>
</dbReference>
<sequence>MVSTLINVSIILVTSQNSESLSSVFGEHLREQVEDRLAFYETGNIPRKNAEVMKEALEEHNAKMKEEKKTKKRKLDESINGKP</sequence>
<evidence type="ECO:0000256" key="1">
    <source>
        <dbReference type="SAM" id="MobiDB-lite"/>
    </source>
</evidence>
<dbReference type="OrthoDB" id="6780543at2759"/>
<keyword evidence="3" id="KW-1185">Reference proteome</keyword>
<reference evidence="2 3" key="1">
    <citation type="submission" date="2019-05" db="EMBL/GenBank/DDBJ databases">
        <title>Another draft genome of Portunus trituberculatus and its Hox gene families provides insights of decapod evolution.</title>
        <authorList>
            <person name="Jeong J.-H."/>
            <person name="Song I."/>
            <person name="Kim S."/>
            <person name="Choi T."/>
            <person name="Kim D."/>
            <person name="Ryu S."/>
            <person name="Kim W."/>
        </authorList>
    </citation>
    <scope>NUCLEOTIDE SEQUENCE [LARGE SCALE GENOMIC DNA]</scope>
    <source>
        <tissue evidence="2">Muscle</tissue>
    </source>
</reference>
<name>A0A5B7IK84_PORTR</name>